<dbReference type="PANTHER" id="PTHR42852:SF13">
    <property type="entry name" value="PROTEIN DIPZ"/>
    <property type="match status" value="1"/>
</dbReference>
<dbReference type="InterPro" id="IPR013766">
    <property type="entry name" value="Thioredoxin_domain"/>
</dbReference>
<evidence type="ECO:0000313" key="3">
    <source>
        <dbReference type="EMBL" id="EGV42832.1"/>
    </source>
</evidence>
<dbReference type="Pfam" id="PF00578">
    <property type="entry name" value="AhpC-TSA"/>
    <property type="match status" value="1"/>
</dbReference>
<dbReference type="CDD" id="cd02966">
    <property type="entry name" value="TlpA_like_family"/>
    <property type="match status" value="1"/>
</dbReference>
<feature type="domain" description="Thioredoxin" evidence="2">
    <location>
        <begin position="1"/>
        <end position="132"/>
    </location>
</feature>
<dbReference type="OrthoDB" id="9815205at2"/>
<dbReference type="SUPFAM" id="SSF52833">
    <property type="entry name" value="Thioredoxin-like"/>
    <property type="match status" value="1"/>
</dbReference>
<dbReference type="InterPro" id="IPR017937">
    <property type="entry name" value="Thioredoxin_CS"/>
</dbReference>
<sequence length="133" mass="15097">MINGETIKLSDLKGKVVLVNYWATWCAPCLIEFAEFPEKILEPFKNKDFILIAISRGEEKERVQKKMSQLEKYGVNFNVGIDPDEKIWDQYATGALPKSFVIDQNGIIKYISIGNSEGNVDNLATEIKKLLVK</sequence>
<dbReference type="EMBL" id="AFXZ01000039">
    <property type="protein sequence ID" value="EGV42832.1"/>
    <property type="molecule type" value="Genomic_DNA"/>
</dbReference>
<dbReference type="PROSITE" id="PS51352">
    <property type="entry name" value="THIOREDOXIN_2"/>
    <property type="match status" value="1"/>
</dbReference>
<keyword evidence="4" id="KW-1185">Reference proteome</keyword>
<comment type="caution">
    <text evidence="3">The sequence shown here is derived from an EMBL/GenBank/DDBJ whole genome shotgun (WGS) entry which is preliminary data.</text>
</comment>
<evidence type="ECO:0000259" key="2">
    <source>
        <dbReference type="PROSITE" id="PS51352"/>
    </source>
</evidence>
<dbReference type="PROSITE" id="PS00194">
    <property type="entry name" value="THIOREDOXIN_1"/>
    <property type="match status" value="1"/>
</dbReference>
<dbReference type="GO" id="GO:0016491">
    <property type="term" value="F:oxidoreductase activity"/>
    <property type="evidence" value="ECO:0007669"/>
    <property type="project" value="InterPro"/>
</dbReference>
<dbReference type="STRING" id="1046627.BZARG_3040"/>
<dbReference type="InterPro" id="IPR050553">
    <property type="entry name" value="Thioredoxin_ResA/DsbE_sf"/>
</dbReference>
<keyword evidence="1" id="KW-0676">Redox-active center</keyword>
<dbReference type="Gene3D" id="3.40.30.10">
    <property type="entry name" value="Glutaredoxin"/>
    <property type="match status" value="1"/>
</dbReference>
<dbReference type="Proteomes" id="UP000003730">
    <property type="component" value="Unassembled WGS sequence"/>
</dbReference>
<proteinExistence type="predicted"/>
<reference evidence="3 4" key="1">
    <citation type="journal article" date="2008" name="Int. J. Syst. Evol. Microbiol.">
        <title>Bizionia argentinensis sp. nov., isolated from surface marine water in Antarctica.</title>
        <authorList>
            <person name="Bercovich A."/>
            <person name="Vazquez S.C."/>
            <person name="Yankilevich P."/>
            <person name="Coria S.H."/>
            <person name="Foti M."/>
            <person name="Hernandez E."/>
            <person name="Vidal A."/>
            <person name="Ruberto L."/>
            <person name="Melo C."/>
            <person name="Marenssi S."/>
            <person name="Criscuolo M."/>
            <person name="Memoli M."/>
            <person name="Arguelles M."/>
            <person name="Mac Cormack W.P."/>
        </authorList>
    </citation>
    <scope>NUCLEOTIDE SEQUENCE [LARGE SCALE GENOMIC DNA]</scope>
    <source>
        <strain evidence="3 4">JUB59</strain>
    </source>
</reference>
<gene>
    <name evidence="3" type="ORF">BZARG_3040</name>
</gene>
<dbReference type="AlphaFoldDB" id="G2EFF0"/>
<accession>G2EFF0</accession>
<dbReference type="GO" id="GO:0016209">
    <property type="term" value="F:antioxidant activity"/>
    <property type="evidence" value="ECO:0007669"/>
    <property type="project" value="InterPro"/>
</dbReference>
<dbReference type="eggNOG" id="COG0526">
    <property type="taxonomic scope" value="Bacteria"/>
</dbReference>
<organism evidence="3 4">
    <name type="scientific">Bizionia argentinensis JUB59</name>
    <dbReference type="NCBI Taxonomy" id="1046627"/>
    <lineage>
        <taxon>Bacteria</taxon>
        <taxon>Pseudomonadati</taxon>
        <taxon>Bacteroidota</taxon>
        <taxon>Flavobacteriia</taxon>
        <taxon>Flavobacteriales</taxon>
        <taxon>Flavobacteriaceae</taxon>
        <taxon>Bizionia</taxon>
    </lineage>
</organism>
<name>G2EFF0_9FLAO</name>
<dbReference type="InterPro" id="IPR000866">
    <property type="entry name" value="AhpC/TSA"/>
</dbReference>
<dbReference type="PANTHER" id="PTHR42852">
    <property type="entry name" value="THIOL:DISULFIDE INTERCHANGE PROTEIN DSBE"/>
    <property type="match status" value="1"/>
</dbReference>
<evidence type="ECO:0000313" key="4">
    <source>
        <dbReference type="Proteomes" id="UP000003730"/>
    </source>
</evidence>
<protein>
    <submittedName>
        <fullName evidence="3">TlpA family protein disulfide reductase</fullName>
    </submittedName>
</protein>
<evidence type="ECO:0000256" key="1">
    <source>
        <dbReference type="ARBA" id="ARBA00023284"/>
    </source>
</evidence>
<dbReference type="InterPro" id="IPR036249">
    <property type="entry name" value="Thioredoxin-like_sf"/>
</dbReference>